<accession>A0A1B9C1N7</accession>
<dbReference type="EMBL" id="MASQ01000036">
    <property type="protein sequence ID" value="OCB03886.1"/>
    <property type="molecule type" value="Genomic_DNA"/>
</dbReference>
<dbReference type="Proteomes" id="UP000093129">
    <property type="component" value="Unassembled WGS sequence"/>
</dbReference>
<protein>
    <submittedName>
        <fullName evidence="1">Uncharacterized protein</fullName>
    </submittedName>
</protein>
<dbReference type="RefSeq" id="WP_014027794.1">
    <property type="nucleotide sequence ID" value="NZ_LVZL01000099.1"/>
</dbReference>
<evidence type="ECO:0000313" key="1">
    <source>
        <dbReference type="EMBL" id="OCB03886.1"/>
    </source>
</evidence>
<name>A0A1B9C1N7_9PROT</name>
<evidence type="ECO:0000313" key="2">
    <source>
        <dbReference type="Proteomes" id="UP000093129"/>
    </source>
</evidence>
<sequence length="411" mass="44637">MAGFGLDESVLTPGSREILEHWRSASVSGREILWADSAQRLALRAAWQQSLLPHWWAAAADAQALQIVADTLALLAEAGSLPPALLATALQVQEASLVQPAAILPAALRSEAANPMPLDMEADTFAKAIEDGDLETLAPLLFSMAEDENARRIVLTRLAQRLADDNHAQGLRTILYGQWHDAAADLPAQPFSLGAMALLQSHWQLPAGVAVVVPEGRASRDPATDKPLLHALRERDLPAFMGRIRALGDQPLDAIRQLFLTVTLMIIEGGGGGKDPLPLIRLYVWLGSLLALPHRSLRQARKVLFSAAATTFGFAGWQRQEDWPDFSTLAAYRERAATEPVPAPWSWQSALYAAAADAGPQWWLQVAERGVAQACPVGFWSLWRTAQRAGSLTGGPLAWIHPLVVTRLYLD</sequence>
<reference evidence="1 2" key="1">
    <citation type="submission" date="2016-07" db="EMBL/GenBank/DDBJ databases">
        <title>Draft genome of a psychrotolerant acidophile Acidithiobacillus ferrivorans strain YL15.</title>
        <authorList>
            <person name="Peng T."/>
            <person name="Ma L."/>
            <person name="Nan M."/>
            <person name="An N."/>
            <person name="Wang M."/>
            <person name="Qiu G."/>
            <person name="Zeng W."/>
        </authorList>
    </citation>
    <scope>NUCLEOTIDE SEQUENCE [LARGE SCALE GENOMIC DNA]</scope>
    <source>
        <strain evidence="1 2">YL15</strain>
    </source>
</reference>
<dbReference type="OrthoDB" id="5297749at2"/>
<organism evidence="1 2">
    <name type="scientific">Acidithiobacillus ferrivorans</name>
    <dbReference type="NCBI Taxonomy" id="160808"/>
    <lineage>
        <taxon>Bacteria</taxon>
        <taxon>Pseudomonadati</taxon>
        <taxon>Pseudomonadota</taxon>
        <taxon>Acidithiobacillia</taxon>
        <taxon>Acidithiobacillales</taxon>
        <taxon>Acidithiobacillaceae</taxon>
        <taxon>Acidithiobacillus</taxon>
    </lineage>
</organism>
<gene>
    <name evidence="1" type="ORF">BBC27_05890</name>
</gene>
<comment type="caution">
    <text evidence="1">The sequence shown here is derived from an EMBL/GenBank/DDBJ whole genome shotgun (WGS) entry which is preliminary data.</text>
</comment>
<dbReference type="AlphaFoldDB" id="A0A1B9C1N7"/>
<proteinExistence type="predicted"/>